<evidence type="ECO:0000259" key="10">
    <source>
        <dbReference type="PROSITE" id="PS50122"/>
    </source>
</evidence>
<dbReference type="NCBIfam" id="NF001965">
    <property type="entry name" value="PRK00742.1"/>
    <property type="match status" value="1"/>
</dbReference>
<comment type="PTM">
    <text evidence="6">Phosphorylated by CheA. Phosphorylation of the N-terminal regulatory domain activates the methylesterase activity.</text>
</comment>
<dbReference type="InterPro" id="IPR011006">
    <property type="entry name" value="CheY-like_superfamily"/>
</dbReference>
<dbReference type="Gene3D" id="3.40.50.180">
    <property type="entry name" value="Methylesterase CheB, C-terminal domain"/>
    <property type="match status" value="1"/>
</dbReference>
<feature type="active site" evidence="6 7">
    <location>
        <position position="228"/>
    </location>
</feature>
<evidence type="ECO:0000313" key="11">
    <source>
        <dbReference type="EMBL" id="BCK00145.1"/>
    </source>
</evidence>
<reference evidence="11 12" key="2">
    <citation type="submission" date="2020-08" db="EMBL/GenBank/DDBJ databases">
        <authorList>
            <person name="Ueki A."/>
            <person name="Tonouchi A."/>
        </authorList>
    </citation>
    <scope>NUCLEOTIDE SEQUENCE [LARGE SCALE GENOMIC DNA]</scope>
    <source>
        <strain evidence="11 12">CTTW</strain>
    </source>
</reference>
<sequence>MQKKVLIVDDSALMRRVLSDIINSDPRFQVSKVAVNGLEAFLLLTQQKETYDAIILDINMPQMSGIELLEQLEQKKIKAAIIIVSTVAKEGAKETIKALELGAFDFVTKPESFFEVKSDKFKDKIISCLETATKLYNLNEKEILKEVEPKKPEGIQRRTFPTDTNIFSRRESTVSSGNNAAEFAAAKQATADKLTSANAANKVPTAEKPASARTTIVNGKKLVAIACSTGGPKALQQVVTKLSASLGCSVLIVQHMPEGFTASLANRLNEISMVKVKEAEHLETLKDDTVYIAKGGYQMRFAIAEQGKAALTVTQEPPKNGLKPCADYMFESLAESGFSEIICVVLTGMGGDGTYGIKKLKEKKNIYVIAQDEATSTVYGMPKVVRDAGLVNEVVPLEQIASAIQRSLGVQ</sequence>
<feature type="domain" description="Response regulatory" evidence="9">
    <location>
        <begin position="4"/>
        <end position="124"/>
    </location>
</feature>
<dbReference type="SUPFAM" id="SSF52172">
    <property type="entry name" value="CheY-like"/>
    <property type="match status" value="1"/>
</dbReference>
<keyword evidence="2 6" id="KW-0145">Chemotaxis</keyword>
<dbReference type="PROSITE" id="PS50110">
    <property type="entry name" value="RESPONSE_REGULATORY"/>
    <property type="match status" value="1"/>
</dbReference>
<feature type="modified residue" description="4-aspartylphosphate" evidence="6 8">
    <location>
        <position position="57"/>
    </location>
</feature>
<evidence type="ECO:0000256" key="4">
    <source>
        <dbReference type="ARBA" id="ARBA00024867"/>
    </source>
</evidence>
<evidence type="ECO:0000256" key="3">
    <source>
        <dbReference type="ARBA" id="ARBA00022801"/>
    </source>
</evidence>
<dbReference type="Pfam" id="PF00072">
    <property type="entry name" value="Response_reg"/>
    <property type="match status" value="1"/>
</dbReference>
<comment type="subcellular location">
    <subcellularLocation>
        <location evidence="6">Cytoplasm</location>
    </subcellularLocation>
</comment>
<comment type="catalytic activity">
    <reaction evidence="6">
        <text>L-glutaminyl-[protein] + H2O = L-glutamyl-[protein] + NH4(+)</text>
        <dbReference type="Rhea" id="RHEA:16441"/>
        <dbReference type="Rhea" id="RHEA-COMP:10207"/>
        <dbReference type="Rhea" id="RHEA-COMP:10208"/>
        <dbReference type="ChEBI" id="CHEBI:15377"/>
        <dbReference type="ChEBI" id="CHEBI:28938"/>
        <dbReference type="ChEBI" id="CHEBI:29973"/>
        <dbReference type="ChEBI" id="CHEBI:30011"/>
        <dbReference type="EC" id="3.5.1.44"/>
    </reaction>
</comment>
<dbReference type="KEGG" id="acht:bsdcttw_31850"/>
<dbReference type="PANTHER" id="PTHR42872:SF6">
    <property type="entry name" value="PROTEIN-GLUTAMATE METHYLESTERASE_PROTEIN-GLUTAMINE GLUTAMINASE"/>
    <property type="match status" value="1"/>
</dbReference>
<dbReference type="GO" id="GO:0005737">
    <property type="term" value="C:cytoplasm"/>
    <property type="evidence" value="ECO:0007669"/>
    <property type="project" value="UniProtKB-SubCell"/>
</dbReference>
<dbReference type="GO" id="GO:0006935">
    <property type="term" value="P:chemotaxis"/>
    <property type="evidence" value="ECO:0007669"/>
    <property type="project" value="UniProtKB-UniRule"/>
</dbReference>
<dbReference type="EC" id="3.5.1.44" evidence="6"/>
<dbReference type="GO" id="GO:0008984">
    <property type="term" value="F:protein-glutamate methylesterase activity"/>
    <property type="evidence" value="ECO:0007669"/>
    <property type="project" value="UniProtKB-UniRule"/>
</dbReference>
<dbReference type="InterPro" id="IPR035909">
    <property type="entry name" value="CheB_C"/>
</dbReference>
<comment type="function">
    <text evidence="4">May play the central regulatory role in sporulation. It may be an element of the effector pathway responsible for the activation of sporulation genes in response to nutritional stress. Spo0A may act in concert with spo0H (a sigma factor) to control the expression of some genes that are critical to the sporulation process.</text>
</comment>
<gene>
    <name evidence="6 11" type="primary">cheB</name>
    <name evidence="11" type="ORF">bsdcttw_31850</name>
</gene>
<feature type="active site" evidence="6 7">
    <location>
        <position position="352"/>
    </location>
</feature>
<feature type="domain" description="CheB-type methylesterase" evidence="10">
    <location>
        <begin position="216"/>
        <end position="411"/>
    </location>
</feature>
<dbReference type="PIRSF" id="PIRSF000876">
    <property type="entry name" value="RR_chemtxs_CheB"/>
    <property type="match status" value="1"/>
</dbReference>
<dbReference type="EC" id="3.1.1.61" evidence="6"/>
<dbReference type="HAMAP" id="MF_00099">
    <property type="entry name" value="CheB_chemtxs"/>
    <property type="match status" value="1"/>
</dbReference>
<evidence type="ECO:0000256" key="1">
    <source>
        <dbReference type="ARBA" id="ARBA00022490"/>
    </source>
</evidence>
<protein>
    <recommendedName>
        <fullName evidence="6">Protein-glutamate methylesterase/protein-glutamine glutaminase</fullName>
        <ecNumber evidence="6">3.1.1.61</ecNumber>
        <ecNumber evidence="6">3.5.1.44</ecNumber>
    </recommendedName>
</protein>
<dbReference type="CDD" id="cd16432">
    <property type="entry name" value="CheB_Rec"/>
    <property type="match status" value="1"/>
</dbReference>
<keyword evidence="6 8" id="KW-0597">Phosphoprotein</keyword>
<dbReference type="GO" id="GO:0050568">
    <property type="term" value="F:protein-glutamine glutaminase activity"/>
    <property type="evidence" value="ECO:0007669"/>
    <property type="project" value="UniProtKB-UniRule"/>
</dbReference>
<dbReference type="InterPro" id="IPR001789">
    <property type="entry name" value="Sig_transdc_resp-reg_receiver"/>
</dbReference>
<evidence type="ECO:0000313" key="12">
    <source>
        <dbReference type="Proteomes" id="UP000515703"/>
    </source>
</evidence>
<evidence type="ECO:0000256" key="5">
    <source>
        <dbReference type="ARBA" id="ARBA00048267"/>
    </source>
</evidence>
<dbReference type="SMART" id="SM00448">
    <property type="entry name" value="REC"/>
    <property type="match status" value="1"/>
</dbReference>
<keyword evidence="3 6" id="KW-0378">Hydrolase</keyword>
<evidence type="ECO:0000256" key="8">
    <source>
        <dbReference type="PROSITE-ProRule" id="PRU00169"/>
    </source>
</evidence>
<comment type="domain">
    <text evidence="6">Contains a C-terminal catalytic domain, and an N-terminal region which modulates catalytic activity.</text>
</comment>
<dbReference type="RefSeq" id="WP_185255847.1">
    <property type="nucleotide sequence ID" value="NZ_AP023368.1"/>
</dbReference>
<feature type="active site" evidence="6 7">
    <location>
        <position position="255"/>
    </location>
</feature>
<keyword evidence="1 6" id="KW-0963">Cytoplasm</keyword>
<reference evidence="11 12" key="1">
    <citation type="submission" date="2020-08" db="EMBL/GenBank/DDBJ databases">
        <title>Draft genome sequencing of an Anaerocolumna strain isolated from anoxic soil subjected to BSD treatment.</title>
        <authorList>
            <person name="Uek A."/>
            <person name="Tonouchi A."/>
        </authorList>
    </citation>
    <scope>NUCLEOTIDE SEQUENCE [LARGE SCALE GENOMIC DNA]</scope>
    <source>
        <strain evidence="11 12">CTTW</strain>
    </source>
</reference>
<evidence type="ECO:0000256" key="6">
    <source>
        <dbReference type="HAMAP-Rule" id="MF_00099"/>
    </source>
</evidence>
<evidence type="ECO:0000256" key="2">
    <source>
        <dbReference type="ARBA" id="ARBA00022500"/>
    </source>
</evidence>
<dbReference type="PROSITE" id="PS50122">
    <property type="entry name" value="CHEB"/>
    <property type="match status" value="1"/>
</dbReference>
<evidence type="ECO:0000256" key="7">
    <source>
        <dbReference type="PROSITE-ProRule" id="PRU00050"/>
    </source>
</evidence>
<dbReference type="EMBL" id="AP023368">
    <property type="protein sequence ID" value="BCK00145.1"/>
    <property type="molecule type" value="Genomic_DNA"/>
</dbReference>
<dbReference type="AlphaFoldDB" id="A0A7I8DS73"/>
<dbReference type="InterPro" id="IPR000673">
    <property type="entry name" value="Sig_transdc_resp-reg_Me-estase"/>
</dbReference>
<dbReference type="CDD" id="cd17541">
    <property type="entry name" value="REC_CheB-like"/>
    <property type="match status" value="1"/>
</dbReference>
<comment type="function">
    <text evidence="6">Involved in chemotaxis. Part of a chemotaxis signal transduction system that modulates chemotaxis in response to various stimuli. Catalyzes the demethylation of specific methylglutamate residues introduced into the chemoreceptors (methyl-accepting chemotaxis proteins or MCP) by CheR. Also mediates the irreversible deamidation of specific glutamine residues to glutamic acid.</text>
</comment>
<accession>A0A7I8DS73</accession>
<comment type="similarity">
    <text evidence="6">Belongs to the CheB family.</text>
</comment>
<evidence type="ECO:0000259" key="9">
    <source>
        <dbReference type="PROSITE" id="PS50110"/>
    </source>
</evidence>
<dbReference type="GO" id="GO:0000156">
    <property type="term" value="F:phosphorelay response regulator activity"/>
    <property type="evidence" value="ECO:0007669"/>
    <property type="project" value="InterPro"/>
</dbReference>
<dbReference type="Proteomes" id="UP000515703">
    <property type="component" value="Chromosome"/>
</dbReference>
<dbReference type="SUPFAM" id="SSF52738">
    <property type="entry name" value="Methylesterase CheB, C-terminal domain"/>
    <property type="match status" value="1"/>
</dbReference>
<dbReference type="PANTHER" id="PTHR42872">
    <property type="entry name" value="PROTEIN-GLUTAMATE METHYLESTERASE/PROTEIN-GLUTAMINE GLUTAMINASE"/>
    <property type="match status" value="1"/>
</dbReference>
<dbReference type="Gene3D" id="3.40.50.2300">
    <property type="match status" value="1"/>
</dbReference>
<name>A0A7I8DS73_9FIRM</name>
<dbReference type="InterPro" id="IPR008248">
    <property type="entry name" value="CheB-like"/>
</dbReference>
<comment type="catalytic activity">
    <reaction evidence="5 6">
        <text>[protein]-L-glutamate 5-O-methyl ester + H2O = L-glutamyl-[protein] + methanol + H(+)</text>
        <dbReference type="Rhea" id="RHEA:23236"/>
        <dbReference type="Rhea" id="RHEA-COMP:10208"/>
        <dbReference type="Rhea" id="RHEA-COMP:10311"/>
        <dbReference type="ChEBI" id="CHEBI:15377"/>
        <dbReference type="ChEBI" id="CHEBI:15378"/>
        <dbReference type="ChEBI" id="CHEBI:17790"/>
        <dbReference type="ChEBI" id="CHEBI:29973"/>
        <dbReference type="ChEBI" id="CHEBI:82795"/>
        <dbReference type="EC" id="3.1.1.61"/>
    </reaction>
</comment>
<proteinExistence type="inferred from homology"/>
<organism evidence="11 12">
    <name type="scientific">Anaerocolumna chitinilytica</name>
    <dbReference type="NCBI Taxonomy" id="1727145"/>
    <lineage>
        <taxon>Bacteria</taxon>
        <taxon>Bacillati</taxon>
        <taxon>Bacillota</taxon>
        <taxon>Clostridia</taxon>
        <taxon>Lachnospirales</taxon>
        <taxon>Lachnospiraceae</taxon>
        <taxon>Anaerocolumna</taxon>
    </lineage>
</organism>
<dbReference type="Pfam" id="PF01339">
    <property type="entry name" value="CheB_methylest"/>
    <property type="match status" value="1"/>
</dbReference>
<keyword evidence="12" id="KW-1185">Reference proteome</keyword>